<feature type="binding site" evidence="12">
    <location>
        <position position="78"/>
    </location>
    <ligand>
        <name>Zn(2+)</name>
        <dbReference type="ChEBI" id="CHEBI:29105"/>
    </ligand>
</feature>
<dbReference type="GO" id="GO:0016020">
    <property type="term" value="C:membrane"/>
    <property type="evidence" value="ECO:0007669"/>
    <property type="project" value="GOC"/>
</dbReference>
<evidence type="ECO:0000256" key="2">
    <source>
        <dbReference type="ARBA" id="ARBA00002923"/>
    </source>
</evidence>
<keyword evidence="6 12" id="KW-0441">Lipid A biosynthesis</keyword>
<keyword evidence="7 12" id="KW-0479">Metal-binding</keyword>
<evidence type="ECO:0000256" key="12">
    <source>
        <dbReference type="HAMAP-Rule" id="MF_00388"/>
    </source>
</evidence>
<evidence type="ECO:0000256" key="10">
    <source>
        <dbReference type="ARBA" id="ARBA00023098"/>
    </source>
</evidence>
<feature type="active site" description="Proton donor" evidence="12">
    <location>
        <position position="287"/>
    </location>
</feature>
<reference evidence="13" key="1">
    <citation type="submission" date="2020-10" db="EMBL/GenBank/DDBJ databases">
        <authorList>
            <person name="Gilroy R."/>
        </authorList>
    </citation>
    <scope>NUCLEOTIDE SEQUENCE</scope>
    <source>
        <strain evidence="13">B1-8020</strain>
    </source>
</reference>
<comment type="similarity">
    <text evidence="12">Belongs to the LpxC family.</text>
</comment>
<gene>
    <name evidence="12" type="primary">lpxC</name>
    <name evidence="13" type="ORF">IAB81_00265</name>
</gene>
<dbReference type="Pfam" id="PF03331">
    <property type="entry name" value="LpxC"/>
    <property type="match status" value="2"/>
</dbReference>
<dbReference type="HAMAP" id="MF_00388">
    <property type="entry name" value="LpxC"/>
    <property type="match status" value="1"/>
</dbReference>
<dbReference type="Gene3D" id="3.30.230.20">
    <property type="entry name" value="lpxc deacetylase, domain 1"/>
    <property type="match status" value="1"/>
</dbReference>
<keyword evidence="10 12" id="KW-0443">Lipid metabolism</keyword>
<evidence type="ECO:0000256" key="9">
    <source>
        <dbReference type="ARBA" id="ARBA00022833"/>
    </source>
</evidence>
<comment type="function">
    <text evidence="2 12">Catalyzes the hydrolysis of UDP-3-O-myristoyl-N-acetylglucosamine to form UDP-3-O-myristoylglucosamine and acetate, the committed step in lipid A biosynthesis.</text>
</comment>
<feature type="binding site" evidence="12">
    <location>
        <position position="260"/>
    </location>
    <ligand>
        <name>Zn(2+)</name>
        <dbReference type="ChEBI" id="CHEBI:29105"/>
    </ligand>
</feature>
<organism evidence="13 14">
    <name type="scientific">Candidatus Merdivivens pullicola</name>
    <dbReference type="NCBI Taxonomy" id="2840872"/>
    <lineage>
        <taxon>Bacteria</taxon>
        <taxon>Pseudomonadati</taxon>
        <taxon>Bacteroidota</taxon>
        <taxon>Bacteroidia</taxon>
        <taxon>Bacteroidales</taxon>
        <taxon>Muribaculaceae</taxon>
        <taxon>Muribaculaceae incertae sedis</taxon>
        <taxon>Candidatus Merdivivens</taxon>
    </lineage>
</organism>
<dbReference type="SUPFAM" id="SSF54211">
    <property type="entry name" value="Ribosomal protein S5 domain 2-like"/>
    <property type="match status" value="2"/>
</dbReference>
<keyword evidence="5 12" id="KW-0444">Lipid biosynthesis</keyword>
<reference evidence="13" key="2">
    <citation type="journal article" date="2021" name="PeerJ">
        <title>Extensive microbial diversity within the chicken gut microbiome revealed by metagenomics and culture.</title>
        <authorList>
            <person name="Gilroy R."/>
            <person name="Ravi A."/>
            <person name="Getino M."/>
            <person name="Pursley I."/>
            <person name="Horton D.L."/>
            <person name="Alikhan N.F."/>
            <person name="Baker D."/>
            <person name="Gharbi K."/>
            <person name="Hall N."/>
            <person name="Watson M."/>
            <person name="Adriaenssens E.M."/>
            <person name="Foster-Nyarko E."/>
            <person name="Jarju S."/>
            <person name="Secka A."/>
            <person name="Antonio M."/>
            <person name="Oren A."/>
            <person name="Chaudhuri R.R."/>
            <person name="La Ragione R."/>
            <person name="Hildebrand F."/>
            <person name="Pallen M.J."/>
        </authorList>
    </citation>
    <scope>NUCLEOTIDE SEQUENCE</scope>
    <source>
        <strain evidence="13">B1-8020</strain>
    </source>
</reference>
<dbReference type="EMBL" id="JADIMA010000004">
    <property type="protein sequence ID" value="MBO8472052.1"/>
    <property type="molecule type" value="Genomic_DNA"/>
</dbReference>
<dbReference type="PANTHER" id="PTHR33694:SF1">
    <property type="entry name" value="UDP-3-O-ACYL-N-ACETYLGLUCOSAMINE DEACETYLASE 1, MITOCHONDRIAL-RELATED"/>
    <property type="match status" value="1"/>
</dbReference>
<evidence type="ECO:0000256" key="8">
    <source>
        <dbReference type="ARBA" id="ARBA00022801"/>
    </source>
</evidence>
<keyword evidence="9 12" id="KW-0862">Zinc</keyword>
<dbReference type="Gene3D" id="3.30.1700.10">
    <property type="entry name" value="lpxc deacetylase, domain 2"/>
    <property type="match status" value="1"/>
</dbReference>
<evidence type="ECO:0000256" key="7">
    <source>
        <dbReference type="ARBA" id="ARBA00022723"/>
    </source>
</evidence>
<evidence type="ECO:0000256" key="3">
    <source>
        <dbReference type="ARBA" id="ARBA00005002"/>
    </source>
</evidence>
<dbReference type="GO" id="GO:0009245">
    <property type="term" value="P:lipid A biosynthetic process"/>
    <property type="evidence" value="ECO:0007669"/>
    <property type="project" value="UniProtKB-UniRule"/>
</dbReference>
<dbReference type="GO" id="GO:0103117">
    <property type="term" value="F:UDP-3-O-acyl-N-acetylglucosamine deacetylase activity"/>
    <property type="evidence" value="ECO:0007669"/>
    <property type="project" value="UniProtKB-UniRule"/>
</dbReference>
<evidence type="ECO:0000313" key="14">
    <source>
        <dbReference type="Proteomes" id="UP000823604"/>
    </source>
</evidence>
<dbReference type="PANTHER" id="PTHR33694">
    <property type="entry name" value="UDP-3-O-ACYL-N-ACETYLGLUCOSAMINE DEACETYLASE 1, MITOCHONDRIAL-RELATED"/>
    <property type="match status" value="1"/>
</dbReference>
<dbReference type="EC" id="3.5.1.108" evidence="4 12"/>
<dbReference type="InterPro" id="IPR020568">
    <property type="entry name" value="Ribosomal_Su5_D2-typ_SF"/>
</dbReference>
<comment type="pathway">
    <text evidence="3 12">Glycolipid biosynthesis; lipid IV(A) biosynthesis; lipid IV(A) from (3R)-3-hydroxytetradecanoyl-[acyl-carrier-protein] and UDP-N-acetyl-alpha-D-glucosamine: step 2/6.</text>
</comment>
<evidence type="ECO:0000256" key="1">
    <source>
        <dbReference type="ARBA" id="ARBA00001947"/>
    </source>
</evidence>
<dbReference type="Proteomes" id="UP000823604">
    <property type="component" value="Unassembled WGS sequence"/>
</dbReference>
<accession>A0A9D9NFS7</accession>
<comment type="catalytic activity">
    <reaction evidence="11 12">
        <text>a UDP-3-O-[(3R)-3-hydroxyacyl]-N-acetyl-alpha-D-glucosamine + H2O = a UDP-3-O-[(3R)-3-hydroxyacyl]-alpha-D-glucosamine + acetate</text>
        <dbReference type="Rhea" id="RHEA:67816"/>
        <dbReference type="ChEBI" id="CHEBI:15377"/>
        <dbReference type="ChEBI" id="CHEBI:30089"/>
        <dbReference type="ChEBI" id="CHEBI:137740"/>
        <dbReference type="ChEBI" id="CHEBI:173225"/>
        <dbReference type="EC" id="3.5.1.108"/>
    </reaction>
</comment>
<evidence type="ECO:0000256" key="5">
    <source>
        <dbReference type="ARBA" id="ARBA00022516"/>
    </source>
</evidence>
<evidence type="ECO:0000313" key="13">
    <source>
        <dbReference type="EMBL" id="MBO8472052.1"/>
    </source>
</evidence>
<comment type="caution">
    <text evidence="13">The sequence shown here is derived from an EMBL/GenBank/DDBJ whole genome shotgun (WGS) entry which is preliminary data.</text>
</comment>
<sequence length="306" mass="33804">MQIKQHTLKRSYIFEGKGLHTGKMARMVVNPAPEGAGIKFCRVDKGGAVIEALADYVTSTARSTTIEKDGISVITIEHLMSALYGLGIDNALVEIDGEEVPILDGSAKPYVEAIAADGICEQNAPREYYELKEEIRVSDAETGSELVFFPASRTSFDVTVDYNSKVLGVQTAHWDPDVDYASEIGKCRTFVFFHEIAFLFSKNLIKGGDVDNAIVIVEHPVVQDELDRMAALFKMPRLERNPDGYLNNVILRYPNECARHKLLDLMGDLALVGKRVKARVVAVKPGHKINTVAAKALRNKILNIND</sequence>
<dbReference type="InterPro" id="IPR011334">
    <property type="entry name" value="UDP-acyl_GlcNac_deAcase_C"/>
</dbReference>
<dbReference type="InterPro" id="IPR004463">
    <property type="entry name" value="UDP-acyl_GlcNac_deAcase"/>
</dbReference>
<dbReference type="GO" id="GO:0046872">
    <property type="term" value="F:metal ion binding"/>
    <property type="evidence" value="ECO:0007669"/>
    <property type="project" value="UniProtKB-KW"/>
</dbReference>
<protein>
    <recommendedName>
        <fullName evidence="4 12">UDP-3-O-acyl-N-acetylglucosamine deacetylase</fullName>
        <shortName evidence="12">UDP-3-O-acyl-GlcNAc deacetylase</shortName>
        <ecNumber evidence="4 12">3.5.1.108</ecNumber>
    </recommendedName>
    <alternativeName>
        <fullName evidence="12">UDP-3-O-[R-3-hydroxymyristoyl]-N-acetylglucosamine deacetylase</fullName>
    </alternativeName>
</protein>
<dbReference type="InterPro" id="IPR015870">
    <property type="entry name" value="UDP-acyl_N-AcGlcN_deAcase_N"/>
</dbReference>
<evidence type="ECO:0000256" key="4">
    <source>
        <dbReference type="ARBA" id="ARBA00012745"/>
    </source>
</evidence>
<dbReference type="AlphaFoldDB" id="A0A9D9NFS7"/>
<comment type="cofactor">
    <cofactor evidence="1 12">
        <name>Zn(2+)</name>
        <dbReference type="ChEBI" id="CHEBI:29105"/>
    </cofactor>
</comment>
<feature type="binding site" evidence="12">
    <location>
        <position position="264"/>
    </location>
    <ligand>
        <name>Zn(2+)</name>
        <dbReference type="ChEBI" id="CHEBI:29105"/>
    </ligand>
</feature>
<keyword evidence="8 12" id="KW-0378">Hydrolase</keyword>
<evidence type="ECO:0000256" key="11">
    <source>
        <dbReference type="ARBA" id="ARBA00024535"/>
    </source>
</evidence>
<evidence type="ECO:0000256" key="6">
    <source>
        <dbReference type="ARBA" id="ARBA00022556"/>
    </source>
</evidence>
<proteinExistence type="inferred from homology"/>
<name>A0A9D9NFS7_9BACT</name>